<protein>
    <recommendedName>
        <fullName evidence="7">AlgX/AlgJ SGNH hydrolase-like domain-containing protein</fullName>
    </recommendedName>
</protein>
<gene>
    <name evidence="8" type="ORF">TRM7557_00833</name>
</gene>
<evidence type="ECO:0000313" key="9">
    <source>
        <dbReference type="Proteomes" id="UP000052022"/>
    </source>
</evidence>
<sequence>MLPGNIPQTAAAFGFVLALSGVGVLSHLRTDHSFAAADLRSGAWQAGYEDAFEAANPLEGFAITALGTLRYALFRQGSDGVLVGHAGWLFTAEEFETAPGFAARIETSAEYVTQVVGDMAAQGIAVLPVLVPDKSDLYPQHLRHKRPKELLHRRDRFYGALEARGVSALDASPALLQAAQTGPVFMRTDTHWSPHGSRSVAEAAAQHALAAGLFAPGTTEVETTSLGAQPFVGDLIRFVPTGALRPVFGPPPETLVQYVTTVESSLGLFDAADVPVVLVGTSFSARSEFHFEGFLKQALRSDVINYAREGTGPFAPMEQFLASDTLKNSPPQLVIWEIPLRYVSKDLLP</sequence>
<evidence type="ECO:0000313" key="8">
    <source>
        <dbReference type="EMBL" id="CUH76319.1"/>
    </source>
</evidence>
<evidence type="ECO:0000256" key="2">
    <source>
        <dbReference type="ARBA" id="ARBA00005182"/>
    </source>
</evidence>
<dbReference type="EMBL" id="CYSD01000014">
    <property type="protein sequence ID" value="CUH76319.1"/>
    <property type="molecule type" value="Genomic_DNA"/>
</dbReference>
<dbReference type="STRING" id="928856.SAMN04488049_11295"/>
<keyword evidence="9" id="KW-1185">Reference proteome</keyword>
<comment type="subcellular location">
    <subcellularLocation>
        <location evidence="1">Periplasm</location>
    </subcellularLocation>
</comment>
<dbReference type="Pfam" id="PF16822">
    <property type="entry name" value="ALGX"/>
    <property type="match status" value="1"/>
</dbReference>
<dbReference type="UniPathway" id="UPA00286"/>
<accession>A0A0P1G3B4</accession>
<comment type="pathway">
    <text evidence="2">Glycan biosynthesis; alginate biosynthesis.</text>
</comment>
<dbReference type="GO" id="GO:0042121">
    <property type="term" value="P:alginic acid biosynthetic process"/>
    <property type="evidence" value="ECO:0007669"/>
    <property type="project" value="UniProtKB-UniPathway"/>
</dbReference>
<proteinExistence type="predicted"/>
<keyword evidence="3" id="KW-0808">Transferase</keyword>
<dbReference type="GO" id="GO:0042597">
    <property type="term" value="C:periplasmic space"/>
    <property type="evidence" value="ECO:0007669"/>
    <property type="project" value="UniProtKB-SubCell"/>
</dbReference>
<dbReference type="GO" id="GO:0016740">
    <property type="term" value="F:transferase activity"/>
    <property type="evidence" value="ECO:0007669"/>
    <property type="project" value="UniProtKB-KW"/>
</dbReference>
<dbReference type="AlphaFoldDB" id="A0A0P1G3B4"/>
<organism evidence="8 9">
    <name type="scientific">Tritonibacter multivorans</name>
    <dbReference type="NCBI Taxonomy" id="928856"/>
    <lineage>
        <taxon>Bacteria</taxon>
        <taxon>Pseudomonadati</taxon>
        <taxon>Pseudomonadota</taxon>
        <taxon>Alphaproteobacteria</taxon>
        <taxon>Rhodobacterales</taxon>
        <taxon>Paracoccaceae</taxon>
        <taxon>Tritonibacter</taxon>
    </lineage>
</organism>
<dbReference type="Proteomes" id="UP000052022">
    <property type="component" value="Unassembled WGS sequence"/>
</dbReference>
<evidence type="ECO:0000256" key="4">
    <source>
        <dbReference type="ARBA" id="ARBA00022729"/>
    </source>
</evidence>
<reference evidence="8 9" key="1">
    <citation type="submission" date="2015-09" db="EMBL/GenBank/DDBJ databases">
        <authorList>
            <consortium name="Swine Surveillance"/>
        </authorList>
    </citation>
    <scope>NUCLEOTIDE SEQUENCE [LARGE SCALE GENOMIC DNA]</scope>
    <source>
        <strain evidence="8 9">CECT 7557</strain>
    </source>
</reference>
<keyword evidence="4" id="KW-0732">Signal</keyword>
<name>A0A0P1G3B4_9RHOB</name>
<evidence type="ECO:0000256" key="3">
    <source>
        <dbReference type="ARBA" id="ARBA00022679"/>
    </source>
</evidence>
<keyword evidence="5" id="KW-0574">Periplasm</keyword>
<evidence type="ECO:0000256" key="6">
    <source>
        <dbReference type="ARBA" id="ARBA00022841"/>
    </source>
</evidence>
<dbReference type="InterPro" id="IPR031811">
    <property type="entry name" value="ALGX/ALGJ_SGNH-like"/>
</dbReference>
<dbReference type="RefSeq" id="WP_058288968.1">
    <property type="nucleotide sequence ID" value="NZ_CYSD01000014.1"/>
</dbReference>
<feature type="domain" description="AlgX/AlgJ SGNH hydrolase-like" evidence="7">
    <location>
        <begin position="81"/>
        <end position="339"/>
    </location>
</feature>
<keyword evidence="6" id="KW-0016">Alginate biosynthesis</keyword>
<evidence type="ECO:0000256" key="1">
    <source>
        <dbReference type="ARBA" id="ARBA00004418"/>
    </source>
</evidence>
<dbReference type="OrthoDB" id="9760774at2"/>
<evidence type="ECO:0000256" key="5">
    <source>
        <dbReference type="ARBA" id="ARBA00022764"/>
    </source>
</evidence>
<evidence type="ECO:0000259" key="7">
    <source>
        <dbReference type="Pfam" id="PF16822"/>
    </source>
</evidence>